<dbReference type="InterPro" id="IPR050542">
    <property type="entry name" value="Glycosyl_Hydrlase18_Chitinase"/>
</dbReference>
<dbReference type="InterPro" id="IPR001223">
    <property type="entry name" value="Glyco_hydro18_cat"/>
</dbReference>
<accession>A0A8J3NK71</accession>
<evidence type="ECO:0000256" key="7">
    <source>
        <dbReference type="SAM" id="SignalP"/>
    </source>
</evidence>
<dbReference type="InterPro" id="IPR036116">
    <property type="entry name" value="FN3_sf"/>
</dbReference>
<comment type="caution">
    <text evidence="10">The sequence shown here is derived from an EMBL/GenBank/DDBJ whole genome shotgun (WGS) entry which is preliminary data.</text>
</comment>
<keyword evidence="4 6" id="KW-0326">Glycosidase</keyword>
<dbReference type="EMBL" id="BONF01000033">
    <property type="protein sequence ID" value="GIF84130.1"/>
    <property type="molecule type" value="Genomic_DNA"/>
</dbReference>
<dbReference type="Proteomes" id="UP000601223">
    <property type="component" value="Unassembled WGS sequence"/>
</dbReference>
<dbReference type="Gene3D" id="2.60.40.10">
    <property type="entry name" value="Immunoglobulins"/>
    <property type="match status" value="3"/>
</dbReference>
<dbReference type="InterPro" id="IPR001579">
    <property type="entry name" value="Glyco_hydro_18_chit_AS"/>
</dbReference>
<dbReference type="CDD" id="cd02871">
    <property type="entry name" value="GH18_chitinase_D-like"/>
    <property type="match status" value="1"/>
</dbReference>
<dbReference type="Gene3D" id="2.60.120.260">
    <property type="entry name" value="Galactose-binding domain-like"/>
    <property type="match status" value="1"/>
</dbReference>
<dbReference type="RefSeq" id="WP_239126038.1">
    <property type="nucleotide sequence ID" value="NZ_BONF01000033.1"/>
</dbReference>
<dbReference type="AlphaFoldDB" id="A0A8J3NK71"/>
<dbReference type="CDD" id="cd00063">
    <property type="entry name" value="FN3"/>
    <property type="match status" value="3"/>
</dbReference>
<name>A0A8J3NK71_9ACTN</name>
<dbReference type="InterPro" id="IPR013783">
    <property type="entry name" value="Ig-like_fold"/>
</dbReference>
<evidence type="ECO:0000313" key="11">
    <source>
        <dbReference type="Proteomes" id="UP000601223"/>
    </source>
</evidence>
<dbReference type="Pfam" id="PF00041">
    <property type="entry name" value="fn3"/>
    <property type="match status" value="2"/>
</dbReference>
<dbReference type="Pfam" id="PF02018">
    <property type="entry name" value="CBM_4_9"/>
    <property type="match status" value="1"/>
</dbReference>
<feature type="domain" description="Fibronectin type-III" evidence="8">
    <location>
        <begin position="167"/>
        <end position="249"/>
    </location>
</feature>
<dbReference type="InterPro" id="IPR017853">
    <property type="entry name" value="GH"/>
</dbReference>
<organism evidence="10 11">
    <name type="scientific">Catellatospora bangladeshensis</name>
    <dbReference type="NCBI Taxonomy" id="310355"/>
    <lineage>
        <taxon>Bacteria</taxon>
        <taxon>Bacillati</taxon>
        <taxon>Actinomycetota</taxon>
        <taxon>Actinomycetes</taxon>
        <taxon>Micromonosporales</taxon>
        <taxon>Micromonosporaceae</taxon>
        <taxon>Catellatospora</taxon>
    </lineage>
</organism>
<dbReference type="Gene3D" id="3.20.20.80">
    <property type="entry name" value="Glycosidases"/>
    <property type="match status" value="1"/>
</dbReference>
<feature type="signal peptide" evidence="7">
    <location>
        <begin position="1"/>
        <end position="29"/>
    </location>
</feature>
<feature type="chain" id="PRO_5035169682" description="chitinase" evidence="7">
    <location>
        <begin position="30"/>
        <end position="766"/>
    </location>
</feature>
<evidence type="ECO:0000256" key="4">
    <source>
        <dbReference type="ARBA" id="ARBA00023295"/>
    </source>
</evidence>
<dbReference type="InterPro" id="IPR003961">
    <property type="entry name" value="FN3_dom"/>
</dbReference>
<keyword evidence="11" id="KW-1185">Reference proteome</keyword>
<dbReference type="InterPro" id="IPR011583">
    <property type="entry name" value="Chitinase_II/V-like_cat"/>
</dbReference>
<keyword evidence="7" id="KW-0732">Signal</keyword>
<evidence type="ECO:0000256" key="5">
    <source>
        <dbReference type="ARBA" id="ARBA00023326"/>
    </source>
</evidence>
<dbReference type="PANTHER" id="PTHR45708">
    <property type="entry name" value="ENDOCHITINASE"/>
    <property type="match status" value="1"/>
</dbReference>
<feature type="domain" description="Fibronectin type-III" evidence="8">
    <location>
        <begin position="342"/>
        <end position="423"/>
    </location>
</feature>
<dbReference type="SUPFAM" id="SSF49265">
    <property type="entry name" value="Fibronectin type III"/>
    <property type="match status" value="2"/>
</dbReference>
<dbReference type="SUPFAM" id="SSF51445">
    <property type="entry name" value="(Trans)glycosidases"/>
    <property type="match status" value="1"/>
</dbReference>
<dbReference type="SMART" id="SM00060">
    <property type="entry name" value="FN3"/>
    <property type="match status" value="3"/>
</dbReference>
<dbReference type="SMART" id="SM00636">
    <property type="entry name" value="Glyco_18"/>
    <property type="match status" value="1"/>
</dbReference>
<feature type="domain" description="GH18" evidence="9">
    <location>
        <begin position="431"/>
        <end position="766"/>
    </location>
</feature>
<sequence length="766" mass="78041">MIRRSRIVSAALSLLVAGGILAVASPASAANLLANPGFETGTLSPWACTGGLGSVVSTPVRSGTKALQGAASASDNAKCAQTVSVQPNTAYVLTGWVRGNYVYLGVTGGASTWTPGAAAFTQLSVSFTTGASQTSVEVYTHGWYGQGTYFADDLSLDGPGGTGVPGVPGTPSAGTITNTSIALSWGASSGTVTGYRVYEGTTVRATVTGTSATISGLAACSAHTYTVAAYNSTGESAKSGAVSATTTGCTSVPPTPGGLAVGAITNTSIALSWNASSGATGYRVYEGTTQVASGTGTSATISGLAACSGHSYTVAAYNASGESAKSGAVSATTTGCTTVPPTPGNLRTTAIANNSVSLAWNASTGATGYKVYEGSTVVATVTGTTATISGLGTCSTHGYQVSATNAAGESAKSGVLSVTTTGCVSTGLPKHALIGYLHASFANGSGYLRMADVPASWDIINLAFGEPTSVTSGDIRFRQCPAAECPGVESEADFIAAIRAKQAQGKKVLISIGGANGQVQLTSTAARDTFVSSVSAIIDKYGLNGLDIDFEGHSLYLNPGDGDFRNPTTPVIVNLISALRTLKSRYGSNFILTMAPETFFVQLGYQFYGGTCSGCDTRAGSYLPVIHALRNDLTVLHVQDYNSGPIMGLDNQYHNMGAADFHIAMTDMLKAGFTVANTGITFPALRQDQIAFGVPAAVSAGGGYTTPAQVQQAVNCLVKNQTCGGYTLRGGTIPDFRGLMTWSINWDKYYGWEFSNSHEPFLNALP</sequence>
<evidence type="ECO:0000256" key="1">
    <source>
        <dbReference type="ARBA" id="ARBA00009121"/>
    </source>
</evidence>
<feature type="domain" description="Fibronectin type-III" evidence="8">
    <location>
        <begin position="255"/>
        <end position="336"/>
    </location>
</feature>
<dbReference type="Pfam" id="PF00704">
    <property type="entry name" value="Glyco_hydro_18"/>
    <property type="match status" value="1"/>
</dbReference>
<dbReference type="GO" id="GO:0000272">
    <property type="term" value="P:polysaccharide catabolic process"/>
    <property type="evidence" value="ECO:0007669"/>
    <property type="project" value="UniProtKB-KW"/>
</dbReference>
<dbReference type="PROSITE" id="PS01095">
    <property type="entry name" value="GH18_1"/>
    <property type="match status" value="1"/>
</dbReference>
<dbReference type="InterPro" id="IPR003305">
    <property type="entry name" value="CenC_carb-bd"/>
</dbReference>
<proteinExistence type="inferred from homology"/>
<evidence type="ECO:0000256" key="3">
    <source>
        <dbReference type="ARBA" id="ARBA00022801"/>
    </source>
</evidence>
<evidence type="ECO:0000256" key="6">
    <source>
        <dbReference type="RuleBase" id="RU000489"/>
    </source>
</evidence>
<evidence type="ECO:0000259" key="8">
    <source>
        <dbReference type="PROSITE" id="PS50853"/>
    </source>
</evidence>
<evidence type="ECO:0000313" key="10">
    <source>
        <dbReference type="EMBL" id="GIF84130.1"/>
    </source>
</evidence>
<evidence type="ECO:0000256" key="2">
    <source>
        <dbReference type="ARBA" id="ARBA00012729"/>
    </source>
</evidence>
<keyword evidence="3 6" id="KW-0378">Hydrolase</keyword>
<keyword evidence="5" id="KW-0624">Polysaccharide degradation</keyword>
<dbReference type="PROSITE" id="PS51910">
    <property type="entry name" value="GH18_2"/>
    <property type="match status" value="1"/>
</dbReference>
<dbReference type="EC" id="3.2.1.14" evidence="2"/>
<comment type="similarity">
    <text evidence="1">Belongs to the glycosyl hydrolase 18 family. Chitinase class II subfamily.</text>
</comment>
<evidence type="ECO:0000259" key="9">
    <source>
        <dbReference type="PROSITE" id="PS51910"/>
    </source>
</evidence>
<dbReference type="GO" id="GO:0008843">
    <property type="term" value="F:endochitinase activity"/>
    <property type="evidence" value="ECO:0007669"/>
    <property type="project" value="UniProtKB-EC"/>
</dbReference>
<gene>
    <name evidence="10" type="ORF">Cba03nite_54790</name>
</gene>
<keyword evidence="5" id="KW-0119">Carbohydrate metabolism</keyword>
<reference evidence="10 11" key="1">
    <citation type="submission" date="2021-01" db="EMBL/GenBank/DDBJ databases">
        <title>Whole genome shotgun sequence of Catellatospora bangladeshensis NBRC 107357.</title>
        <authorList>
            <person name="Komaki H."/>
            <person name="Tamura T."/>
        </authorList>
    </citation>
    <scope>NUCLEOTIDE SEQUENCE [LARGE SCALE GENOMIC DNA]</scope>
    <source>
        <strain evidence="10 11">NBRC 107357</strain>
    </source>
</reference>
<dbReference type="GO" id="GO:0008061">
    <property type="term" value="F:chitin binding"/>
    <property type="evidence" value="ECO:0007669"/>
    <property type="project" value="InterPro"/>
</dbReference>
<protein>
    <recommendedName>
        <fullName evidence="2">chitinase</fullName>
        <ecNumber evidence="2">3.2.1.14</ecNumber>
    </recommendedName>
</protein>
<dbReference type="PANTHER" id="PTHR45708:SF49">
    <property type="entry name" value="ENDOCHITINASE"/>
    <property type="match status" value="1"/>
</dbReference>
<dbReference type="PROSITE" id="PS50853">
    <property type="entry name" value="FN3"/>
    <property type="match status" value="3"/>
</dbReference>